<dbReference type="PANTHER" id="PTHR46891:SF6">
    <property type="entry name" value="SERPENTINE RECEPTOR, CLASS H"/>
    <property type="match status" value="1"/>
</dbReference>
<keyword evidence="1" id="KW-0472">Membrane</keyword>
<dbReference type="PANTHER" id="PTHR46891">
    <property type="entry name" value="SERPENTINE RECEPTOR, CLASS H-RELATED"/>
    <property type="match status" value="1"/>
</dbReference>
<proteinExistence type="predicted"/>
<feature type="transmembrane region" description="Helical" evidence="1">
    <location>
        <begin position="307"/>
        <end position="329"/>
    </location>
</feature>
<feature type="transmembrane region" description="Helical" evidence="1">
    <location>
        <begin position="117"/>
        <end position="139"/>
    </location>
</feature>
<dbReference type="AlphaFoldDB" id="A0A8S1E8K5"/>
<dbReference type="Proteomes" id="UP000494206">
    <property type="component" value="Unassembled WGS sequence"/>
</dbReference>
<dbReference type="EMBL" id="CADEPM010000001">
    <property type="protein sequence ID" value="CAB3398158.1"/>
    <property type="molecule type" value="Genomic_DNA"/>
</dbReference>
<feature type="transmembrane region" description="Helical" evidence="1">
    <location>
        <begin position="72"/>
        <end position="97"/>
    </location>
</feature>
<evidence type="ECO:0000313" key="2">
    <source>
        <dbReference type="EMBL" id="CAB3398158.1"/>
    </source>
</evidence>
<name>A0A8S1E8K5_9PELO</name>
<evidence type="ECO:0000313" key="3">
    <source>
        <dbReference type="Proteomes" id="UP000494206"/>
    </source>
</evidence>
<dbReference type="OrthoDB" id="5843857at2759"/>
<feature type="transmembrane region" description="Helical" evidence="1">
    <location>
        <begin position="272"/>
        <end position="301"/>
    </location>
</feature>
<feature type="transmembrane region" description="Helical" evidence="1">
    <location>
        <begin position="228"/>
        <end position="252"/>
    </location>
</feature>
<keyword evidence="3" id="KW-1185">Reference proteome</keyword>
<reference evidence="2 3" key="1">
    <citation type="submission" date="2020-04" db="EMBL/GenBank/DDBJ databases">
        <authorList>
            <person name="Laetsch R D."/>
            <person name="Stevens L."/>
            <person name="Kumar S."/>
            <person name="Blaxter L. M."/>
        </authorList>
    </citation>
    <scope>NUCLEOTIDE SEQUENCE [LARGE SCALE GENOMIC DNA]</scope>
</reference>
<protein>
    <recommendedName>
        <fullName evidence="4">Serpentine Receptor, class H</fullName>
    </recommendedName>
</protein>
<sequence>MSFFPEVSLLDRSVDDWLELLYDDRPMCAISPPFVYDVGITFAHFISLPVYFTAMWCLLAQKSPHFKQYRKYLMFHAICNLAFESHMSIIMKPVIYLPYPVVRFCGAWKFRFVNGGLILFVFIGIVGATGFSIFEMYFYRFQLLARSNLCQWLSKISNYCVISRYLIIIILFISAICLCFCVNGVFLQKDFKKNLKLVETHKEILCTSAMTLPSLSVNGIKPIHVFNFFALLAILFGAAVCFLAGLSSLLAIQEMIFKTKISPKTLEMHRMFLYSLFAQVIVHGIMLGFPVFIYVIVLTFYSEANTVGYFAIIIASTHGCISTIVLMIFTKPLRIMFRRFLQLLFETKNLLSAASQSQVVALQDN</sequence>
<accession>A0A8S1E8K5</accession>
<evidence type="ECO:0000256" key="1">
    <source>
        <dbReference type="SAM" id="Phobius"/>
    </source>
</evidence>
<organism evidence="2 3">
    <name type="scientific">Caenorhabditis bovis</name>
    <dbReference type="NCBI Taxonomy" id="2654633"/>
    <lineage>
        <taxon>Eukaryota</taxon>
        <taxon>Metazoa</taxon>
        <taxon>Ecdysozoa</taxon>
        <taxon>Nematoda</taxon>
        <taxon>Chromadorea</taxon>
        <taxon>Rhabditida</taxon>
        <taxon>Rhabditina</taxon>
        <taxon>Rhabditomorpha</taxon>
        <taxon>Rhabditoidea</taxon>
        <taxon>Rhabditidae</taxon>
        <taxon>Peloderinae</taxon>
        <taxon>Caenorhabditis</taxon>
    </lineage>
</organism>
<dbReference type="InterPro" id="IPR019422">
    <property type="entry name" value="7TM_GPCR_serpentine_rcpt_Srh"/>
</dbReference>
<feature type="transmembrane region" description="Helical" evidence="1">
    <location>
        <begin position="42"/>
        <end position="60"/>
    </location>
</feature>
<evidence type="ECO:0008006" key="4">
    <source>
        <dbReference type="Google" id="ProtNLM"/>
    </source>
</evidence>
<comment type="caution">
    <text evidence="2">The sequence shown here is derived from an EMBL/GenBank/DDBJ whole genome shotgun (WGS) entry which is preliminary data.</text>
</comment>
<keyword evidence="1" id="KW-1133">Transmembrane helix</keyword>
<feature type="transmembrane region" description="Helical" evidence="1">
    <location>
        <begin position="165"/>
        <end position="187"/>
    </location>
</feature>
<dbReference type="Pfam" id="PF10318">
    <property type="entry name" value="7TM_GPCR_Srh"/>
    <property type="match status" value="1"/>
</dbReference>
<gene>
    <name evidence="2" type="ORF">CBOVIS_LOCUS1469</name>
</gene>
<keyword evidence="1" id="KW-0812">Transmembrane</keyword>